<organism evidence="2 3">
    <name type="scientific">Thanatephorus cucumeris (strain AG1-IB / isolate 7/3/14)</name>
    <name type="common">Lettuce bottom rot fungus</name>
    <name type="synonym">Rhizoctonia solani</name>
    <dbReference type="NCBI Taxonomy" id="1108050"/>
    <lineage>
        <taxon>Eukaryota</taxon>
        <taxon>Fungi</taxon>
        <taxon>Dikarya</taxon>
        <taxon>Basidiomycota</taxon>
        <taxon>Agaricomycotina</taxon>
        <taxon>Agaricomycetes</taxon>
        <taxon>Cantharellales</taxon>
        <taxon>Ceratobasidiaceae</taxon>
        <taxon>Rhizoctonia</taxon>
        <taxon>Rhizoctonia solani AG-1</taxon>
    </lineage>
</organism>
<protein>
    <submittedName>
        <fullName evidence="2">Uncharacterized protein</fullName>
    </submittedName>
</protein>
<dbReference type="AlphaFoldDB" id="A0A0B7FEK3"/>
<dbReference type="Proteomes" id="UP000059188">
    <property type="component" value="Unassembled WGS sequence"/>
</dbReference>
<feature type="region of interest" description="Disordered" evidence="1">
    <location>
        <begin position="17"/>
        <end position="40"/>
    </location>
</feature>
<proteinExistence type="predicted"/>
<gene>
    <name evidence="2" type="ORF">RSOLAG1IB_07197</name>
</gene>
<reference evidence="2 3" key="1">
    <citation type="submission" date="2014-11" db="EMBL/GenBank/DDBJ databases">
        <authorList>
            <person name="Wibberg Daniel"/>
        </authorList>
    </citation>
    <scope>NUCLEOTIDE SEQUENCE [LARGE SCALE GENOMIC DNA]</scope>
    <source>
        <strain evidence="2">Rhizoctonia solani AG1-IB 7/3/14</strain>
    </source>
</reference>
<keyword evidence="3" id="KW-1185">Reference proteome</keyword>
<dbReference type="EMBL" id="LN679116">
    <property type="protein sequence ID" value="CEL54593.1"/>
    <property type="molecule type" value="Genomic_DNA"/>
</dbReference>
<sequence>MRSLVYAPRVVYMHTHWHPSPKPRLYGSPRTSPAKPPQRSAYTCLVYGSPRSSQLQQAVWSHRVQPPFVDAYTPL</sequence>
<accession>A0A0B7FEK3</accession>
<evidence type="ECO:0000256" key="1">
    <source>
        <dbReference type="SAM" id="MobiDB-lite"/>
    </source>
</evidence>
<evidence type="ECO:0000313" key="2">
    <source>
        <dbReference type="EMBL" id="CEL54593.1"/>
    </source>
</evidence>
<name>A0A0B7FEK3_THACB</name>
<evidence type="ECO:0000313" key="3">
    <source>
        <dbReference type="Proteomes" id="UP000059188"/>
    </source>
</evidence>